<name>A0A0V1FLC5_9BILA</name>
<gene>
    <name evidence="1" type="ORF">T11_427</name>
</gene>
<comment type="caution">
    <text evidence="1">The sequence shown here is derived from an EMBL/GenBank/DDBJ whole genome shotgun (WGS) entry which is preliminary data.</text>
</comment>
<dbReference type="AlphaFoldDB" id="A0A0V1FLC5"/>
<dbReference type="EMBL" id="JYDP01006189">
    <property type="protein sequence ID" value="KRY86748.1"/>
    <property type="molecule type" value="Genomic_DNA"/>
</dbReference>
<evidence type="ECO:0000313" key="2">
    <source>
        <dbReference type="Proteomes" id="UP000055024"/>
    </source>
</evidence>
<protein>
    <submittedName>
        <fullName evidence="1">Uncharacterized protein</fullName>
    </submittedName>
</protein>
<evidence type="ECO:0000313" key="1">
    <source>
        <dbReference type="EMBL" id="KRY86748.1"/>
    </source>
</evidence>
<reference evidence="1 2" key="1">
    <citation type="submission" date="2015-01" db="EMBL/GenBank/DDBJ databases">
        <title>Evolution of Trichinella species and genotypes.</title>
        <authorList>
            <person name="Korhonen P.K."/>
            <person name="Edoardo P."/>
            <person name="Giuseppe L.R."/>
            <person name="Gasser R.B."/>
        </authorList>
    </citation>
    <scope>NUCLEOTIDE SEQUENCE [LARGE SCALE GENOMIC DNA]</scope>
    <source>
        <strain evidence="1">ISS1029</strain>
    </source>
</reference>
<sequence>MGRFGMTHDCIMATPERIKRRPEISALIFDFVLAKR</sequence>
<dbReference type="Proteomes" id="UP000055024">
    <property type="component" value="Unassembled WGS sequence"/>
</dbReference>
<keyword evidence="2" id="KW-1185">Reference proteome</keyword>
<proteinExistence type="predicted"/>
<accession>A0A0V1FLC5</accession>
<organism evidence="1 2">
    <name type="scientific">Trichinella zimbabwensis</name>
    <dbReference type="NCBI Taxonomy" id="268475"/>
    <lineage>
        <taxon>Eukaryota</taxon>
        <taxon>Metazoa</taxon>
        <taxon>Ecdysozoa</taxon>
        <taxon>Nematoda</taxon>
        <taxon>Enoplea</taxon>
        <taxon>Dorylaimia</taxon>
        <taxon>Trichinellida</taxon>
        <taxon>Trichinellidae</taxon>
        <taxon>Trichinella</taxon>
    </lineage>
</organism>